<dbReference type="GO" id="GO:0000272">
    <property type="term" value="P:polysaccharide catabolic process"/>
    <property type="evidence" value="ECO:0007669"/>
    <property type="project" value="UniProtKB-KW"/>
</dbReference>
<dbReference type="InterPro" id="IPR011047">
    <property type="entry name" value="Quinoprotein_ADH-like_sf"/>
</dbReference>
<proteinExistence type="predicted"/>
<dbReference type="InterPro" id="IPR036116">
    <property type="entry name" value="FN3_sf"/>
</dbReference>
<keyword evidence="3" id="KW-0732">Signal</keyword>
<keyword evidence="2" id="KW-0119">Carbohydrate metabolism</keyword>
<keyword evidence="1" id="KW-0326">Glycosidase</keyword>
<dbReference type="OrthoDB" id="9802683at2"/>
<evidence type="ECO:0000313" key="6">
    <source>
        <dbReference type="Proteomes" id="UP000265614"/>
    </source>
</evidence>
<evidence type="ECO:0000259" key="4">
    <source>
        <dbReference type="PROSITE" id="PS50853"/>
    </source>
</evidence>
<dbReference type="CDD" id="cd00063">
    <property type="entry name" value="FN3"/>
    <property type="match status" value="1"/>
</dbReference>
<dbReference type="SUPFAM" id="SSF49265">
    <property type="entry name" value="Fibronectin type III"/>
    <property type="match status" value="1"/>
</dbReference>
<feature type="signal peptide" evidence="3">
    <location>
        <begin position="1"/>
        <end position="33"/>
    </location>
</feature>
<evidence type="ECO:0000256" key="3">
    <source>
        <dbReference type="SAM" id="SignalP"/>
    </source>
</evidence>
<feature type="chain" id="PRO_5017435396" description="Fibronectin type-III domain-containing protein" evidence="3">
    <location>
        <begin position="34"/>
        <end position="648"/>
    </location>
</feature>
<evidence type="ECO:0000313" key="5">
    <source>
        <dbReference type="EMBL" id="RJK97918.1"/>
    </source>
</evidence>
<dbReference type="SMART" id="SM00060">
    <property type="entry name" value="FN3"/>
    <property type="match status" value="1"/>
</dbReference>
<keyword evidence="6" id="KW-1185">Reference proteome</keyword>
<dbReference type="SUPFAM" id="SSF50998">
    <property type="entry name" value="Quinoprotein alcohol dehydrogenase-like"/>
    <property type="match status" value="1"/>
</dbReference>
<dbReference type="PROSITE" id="PS50853">
    <property type="entry name" value="FN3"/>
    <property type="match status" value="1"/>
</dbReference>
<dbReference type="RefSeq" id="WP_119948844.1">
    <property type="nucleotide sequence ID" value="NZ_QZEZ01000001.1"/>
</dbReference>
<dbReference type="EMBL" id="QZEZ01000001">
    <property type="protein sequence ID" value="RJK97918.1"/>
    <property type="molecule type" value="Genomic_DNA"/>
</dbReference>
<keyword evidence="2" id="KW-0624">Polysaccharide degradation</keyword>
<gene>
    <name evidence="5" type="ORF">D5H78_02825</name>
</gene>
<accession>A0A3A3Z4P9</accession>
<reference evidence="5 6" key="1">
    <citation type="submission" date="2018-09" db="EMBL/GenBank/DDBJ databases">
        <title>YIM 75000 draft genome.</title>
        <authorList>
            <person name="Tang S."/>
            <person name="Feng Y."/>
        </authorList>
    </citation>
    <scope>NUCLEOTIDE SEQUENCE [LARGE SCALE GENOMIC DNA]</scope>
    <source>
        <strain evidence="5 6">YIM 75000</strain>
    </source>
</reference>
<dbReference type="Gene3D" id="2.60.120.260">
    <property type="entry name" value="Galactose-binding domain-like"/>
    <property type="match status" value="1"/>
</dbReference>
<dbReference type="GO" id="GO:0016798">
    <property type="term" value="F:hydrolase activity, acting on glycosyl bonds"/>
    <property type="evidence" value="ECO:0007669"/>
    <property type="project" value="UniProtKB-KW"/>
</dbReference>
<evidence type="ECO:0000256" key="1">
    <source>
        <dbReference type="ARBA" id="ARBA00023295"/>
    </source>
</evidence>
<dbReference type="InterPro" id="IPR003961">
    <property type="entry name" value="FN3_dom"/>
</dbReference>
<protein>
    <recommendedName>
        <fullName evidence="4">Fibronectin type-III domain-containing protein</fullName>
    </recommendedName>
</protein>
<name>A0A3A3Z4P9_9ACTN</name>
<organism evidence="5 6">
    <name type="scientific">Vallicoccus soli</name>
    <dbReference type="NCBI Taxonomy" id="2339232"/>
    <lineage>
        <taxon>Bacteria</taxon>
        <taxon>Bacillati</taxon>
        <taxon>Actinomycetota</taxon>
        <taxon>Actinomycetes</taxon>
        <taxon>Motilibacterales</taxon>
        <taxon>Vallicoccaceae</taxon>
        <taxon>Vallicoccus</taxon>
    </lineage>
</organism>
<dbReference type="AlphaFoldDB" id="A0A3A3Z4P9"/>
<dbReference type="Gene3D" id="2.60.40.10">
    <property type="entry name" value="Immunoglobulins"/>
    <property type="match status" value="1"/>
</dbReference>
<feature type="domain" description="Fibronectin type-III" evidence="4">
    <location>
        <begin position="399"/>
        <end position="484"/>
    </location>
</feature>
<evidence type="ECO:0000256" key="2">
    <source>
        <dbReference type="ARBA" id="ARBA00023326"/>
    </source>
</evidence>
<comment type="caution">
    <text evidence="5">The sequence shown here is derived from an EMBL/GenBank/DDBJ whole genome shotgun (WGS) entry which is preliminary data.</text>
</comment>
<dbReference type="InterPro" id="IPR013783">
    <property type="entry name" value="Ig-like_fold"/>
</dbReference>
<dbReference type="Proteomes" id="UP000265614">
    <property type="component" value="Unassembled WGS sequence"/>
</dbReference>
<sequence length="648" mass="65798">MSASSVVPRLLRVVLALAVAALALVLPAAPAGALPAESPRAAWTPTGGRVYAVARVGDVVLLGGSFTALRSPDDRTTVARARLAALDAGSGALLPWDPGASGGDVRALEVSGDGSTVYVGGYFTGLAGQARRGLGAVGLADGRPVAAFGAEVNIGVHALERIGSTLFLGGTFTYVRTVPRARLAAVDAATGALLTGWSTGAGDAVNALAATPDGTGLLVGGHFRTLAGQPRDYVGRLVAASGALHAWRPPAPCLDSTNPCIVYDLAADTGSVYAAVGGPGGRVSAWDGATGNRRWASTTDGDVQAVALEGTTLYAGGHFDTAFAGQPRAGLVALSAFTGGVLPGFAPRLTGGAGVWDVLPGPDHLRVGGGFTLLQGTGEQRYAEFPQGASSADTTPPTTPQGLTATAVGDTQVTTAWSASTDDRGVVGYRLLRDGALLTELGGRSWTDTGLVPGTRYAYRVEAVDAAGNRSAPSAPLEVTTRAPSTSLVRQGSTWRYLSNGSDQGTAWRGRAFDDRGWAVGDAQLGYGDGDEVTVVSPLGLTHYFRQSFQVADPAAVPGLRLRLLRDDGAVVHLNGTEVWRTNMPAGPVTAATPASTALGGAAETTFVEQLLPSSLLLPGTNVVAVEVHNAGTSSSDVSFDLELSPTG</sequence>
<keyword evidence="1" id="KW-0378">Hydrolase</keyword>
<dbReference type="Pfam" id="PF00041">
    <property type="entry name" value="fn3"/>
    <property type="match status" value="1"/>
</dbReference>